<comment type="caution">
    <text evidence="2">The sequence shown here is derived from an EMBL/GenBank/DDBJ whole genome shotgun (WGS) entry which is preliminary data.</text>
</comment>
<dbReference type="AlphaFoldDB" id="A0A8J4YDJ9"/>
<evidence type="ECO:0000256" key="1">
    <source>
        <dbReference type="SAM" id="Coils"/>
    </source>
</evidence>
<feature type="coiled-coil region" evidence="1">
    <location>
        <begin position="4"/>
        <end position="41"/>
    </location>
</feature>
<evidence type="ECO:0000313" key="2">
    <source>
        <dbReference type="EMBL" id="KAG0722264.1"/>
    </source>
</evidence>
<proteinExistence type="predicted"/>
<evidence type="ECO:0000313" key="3">
    <source>
        <dbReference type="Proteomes" id="UP000770661"/>
    </source>
</evidence>
<accession>A0A8J4YDJ9</accession>
<sequence>MTEAEQERKEARRYEEMRKCVAEAKAEAAETRRRERLWEERRAAAAQRAWTKRWRDEELRMIHILRVKKDLEMSDDEDEVEEKE</sequence>
<gene>
    <name evidence="2" type="ORF">GWK47_044803</name>
</gene>
<reference evidence="2" key="1">
    <citation type="submission" date="2020-07" db="EMBL/GenBank/DDBJ databases">
        <title>The High-quality genome of the commercially important snow crab, Chionoecetes opilio.</title>
        <authorList>
            <person name="Jeong J.-H."/>
            <person name="Ryu S."/>
        </authorList>
    </citation>
    <scope>NUCLEOTIDE SEQUENCE</scope>
    <source>
        <strain evidence="2">MADBK_172401_WGS</strain>
        <tissue evidence="2">Digestive gland</tissue>
    </source>
</reference>
<organism evidence="2 3">
    <name type="scientific">Chionoecetes opilio</name>
    <name type="common">Atlantic snow crab</name>
    <name type="synonym">Cancer opilio</name>
    <dbReference type="NCBI Taxonomy" id="41210"/>
    <lineage>
        <taxon>Eukaryota</taxon>
        <taxon>Metazoa</taxon>
        <taxon>Ecdysozoa</taxon>
        <taxon>Arthropoda</taxon>
        <taxon>Crustacea</taxon>
        <taxon>Multicrustacea</taxon>
        <taxon>Malacostraca</taxon>
        <taxon>Eumalacostraca</taxon>
        <taxon>Eucarida</taxon>
        <taxon>Decapoda</taxon>
        <taxon>Pleocyemata</taxon>
        <taxon>Brachyura</taxon>
        <taxon>Eubrachyura</taxon>
        <taxon>Majoidea</taxon>
        <taxon>Majidae</taxon>
        <taxon>Chionoecetes</taxon>
    </lineage>
</organism>
<keyword evidence="1" id="KW-0175">Coiled coil</keyword>
<keyword evidence="3" id="KW-1185">Reference proteome</keyword>
<dbReference type="Proteomes" id="UP000770661">
    <property type="component" value="Unassembled WGS sequence"/>
</dbReference>
<dbReference type="EMBL" id="JACEEZ010009821">
    <property type="protein sequence ID" value="KAG0722264.1"/>
    <property type="molecule type" value="Genomic_DNA"/>
</dbReference>
<name>A0A8J4YDJ9_CHIOP</name>
<protein>
    <submittedName>
        <fullName evidence="2">Uncharacterized protein</fullName>
    </submittedName>
</protein>